<dbReference type="Proteomes" id="UP000231693">
    <property type="component" value="Unassembled WGS sequence"/>
</dbReference>
<dbReference type="OrthoDB" id="3214694at2"/>
<evidence type="ECO:0000256" key="1">
    <source>
        <dbReference type="SAM" id="Phobius"/>
    </source>
</evidence>
<name>A0A2M9CQH7_9CELL</name>
<evidence type="ECO:0000313" key="3">
    <source>
        <dbReference type="Proteomes" id="UP000231693"/>
    </source>
</evidence>
<keyword evidence="1" id="KW-0472">Membrane</keyword>
<dbReference type="Gene3D" id="1.20.1440.20">
    <property type="entry name" value="LemA-like domain"/>
    <property type="match status" value="1"/>
</dbReference>
<proteinExistence type="predicted"/>
<dbReference type="InterPro" id="IPR023353">
    <property type="entry name" value="LemA-like_dom_sf"/>
</dbReference>
<dbReference type="SUPFAM" id="SSF140478">
    <property type="entry name" value="LemA-like"/>
    <property type="match status" value="1"/>
</dbReference>
<dbReference type="EMBL" id="PGFE01000002">
    <property type="protein sequence ID" value="PJJ74147.1"/>
    <property type="molecule type" value="Genomic_DNA"/>
</dbReference>
<keyword evidence="1" id="KW-0812">Transmembrane</keyword>
<organism evidence="2 3">
    <name type="scientific">Sediminihabitans luteus</name>
    <dbReference type="NCBI Taxonomy" id="1138585"/>
    <lineage>
        <taxon>Bacteria</taxon>
        <taxon>Bacillati</taxon>
        <taxon>Actinomycetota</taxon>
        <taxon>Actinomycetes</taxon>
        <taxon>Micrococcales</taxon>
        <taxon>Cellulomonadaceae</taxon>
        <taxon>Sediminihabitans</taxon>
    </lineage>
</organism>
<protein>
    <recommendedName>
        <fullName evidence="4">LemA protein</fullName>
    </recommendedName>
</protein>
<dbReference type="RefSeq" id="WP_100422794.1">
    <property type="nucleotide sequence ID" value="NZ_BOOX01000006.1"/>
</dbReference>
<keyword evidence="1" id="KW-1133">Transmembrane helix</keyword>
<evidence type="ECO:0000313" key="2">
    <source>
        <dbReference type="EMBL" id="PJJ74147.1"/>
    </source>
</evidence>
<keyword evidence="3" id="KW-1185">Reference proteome</keyword>
<sequence>MTWSEIVILVVVVLALAGWSAWLAANRLDRLHRKVVASRTALDSQLVRRAAAASELAGAGVLDPASSLLVAQAVYEVSLEGDAGDRELARAVPELARDLTHRSVPTVRDSLAVGFDEERARAESDLSAILRGALGTAADVAQLRAHPDADALLQSLSAAWYRVQIARRFHNEAVAQAQRVRRKWWVRTFRIAGRAALPVTVELDDAWPAGLGRPAAAVSGA</sequence>
<dbReference type="AlphaFoldDB" id="A0A2M9CQH7"/>
<accession>A0A2M9CQH7</accession>
<gene>
    <name evidence="2" type="ORF">CLV28_1641</name>
</gene>
<feature type="transmembrane region" description="Helical" evidence="1">
    <location>
        <begin position="6"/>
        <end position="25"/>
    </location>
</feature>
<reference evidence="2 3" key="1">
    <citation type="submission" date="2017-11" db="EMBL/GenBank/DDBJ databases">
        <title>Genomic Encyclopedia of Archaeal and Bacterial Type Strains, Phase II (KMG-II): From Individual Species to Whole Genera.</title>
        <authorList>
            <person name="Goeker M."/>
        </authorList>
    </citation>
    <scope>NUCLEOTIDE SEQUENCE [LARGE SCALE GENOMIC DNA]</scope>
    <source>
        <strain evidence="2 3">DSM 25478</strain>
    </source>
</reference>
<evidence type="ECO:0008006" key="4">
    <source>
        <dbReference type="Google" id="ProtNLM"/>
    </source>
</evidence>
<comment type="caution">
    <text evidence="2">The sequence shown here is derived from an EMBL/GenBank/DDBJ whole genome shotgun (WGS) entry which is preliminary data.</text>
</comment>